<keyword evidence="1" id="KW-0175">Coiled coil</keyword>
<feature type="coiled-coil region" evidence="1">
    <location>
        <begin position="2"/>
        <end position="61"/>
    </location>
</feature>
<gene>
    <name evidence="2" type="ORF">HINF_LOCUS48453</name>
    <name evidence="3" type="ORF">HINF_LOCUS74077</name>
</gene>
<dbReference type="EMBL" id="CAXDID020000621">
    <property type="protein sequence ID" value="CAL6106914.1"/>
    <property type="molecule type" value="Genomic_DNA"/>
</dbReference>
<accession>A0AA86VA66</accession>
<dbReference type="AlphaFoldDB" id="A0AA86VA66"/>
<feature type="coiled-coil region" evidence="1">
    <location>
        <begin position="160"/>
        <end position="233"/>
    </location>
</feature>
<proteinExistence type="predicted"/>
<dbReference type="Proteomes" id="UP001642409">
    <property type="component" value="Unassembled WGS sequence"/>
</dbReference>
<reference evidence="2" key="1">
    <citation type="submission" date="2023-06" db="EMBL/GenBank/DDBJ databases">
        <authorList>
            <person name="Kurt Z."/>
        </authorList>
    </citation>
    <scope>NUCLEOTIDE SEQUENCE</scope>
</reference>
<evidence type="ECO:0000313" key="2">
    <source>
        <dbReference type="EMBL" id="CAI9960808.1"/>
    </source>
</evidence>
<name>A0AA86VA66_9EUKA</name>
<dbReference type="EMBL" id="CATOUU010000936">
    <property type="protein sequence ID" value="CAI9960808.1"/>
    <property type="molecule type" value="Genomic_DNA"/>
</dbReference>
<evidence type="ECO:0000313" key="4">
    <source>
        <dbReference type="Proteomes" id="UP001642409"/>
    </source>
</evidence>
<keyword evidence="4" id="KW-1185">Reference proteome</keyword>
<reference evidence="3 4" key="2">
    <citation type="submission" date="2024-07" db="EMBL/GenBank/DDBJ databases">
        <authorList>
            <person name="Akdeniz Z."/>
        </authorList>
    </citation>
    <scope>NUCLEOTIDE SEQUENCE [LARGE SCALE GENOMIC DNA]</scope>
</reference>
<evidence type="ECO:0000256" key="1">
    <source>
        <dbReference type="SAM" id="Coils"/>
    </source>
</evidence>
<organism evidence="2">
    <name type="scientific">Hexamita inflata</name>
    <dbReference type="NCBI Taxonomy" id="28002"/>
    <lineage>
        <taxon>Eukaryota</taxon>
        <taxon>Metamonada</taxon>
        <taxon>Diplomonadida</taxon>
        <taxon>Hexamitidae</taxon>
        <taxon>Hexamitinae</taxon>
        <taxon>Hexamita</taxon>
    </lineage>
</organism>
<sequence length="274" mass="32192">MKTSLELENESLRDEIKVLNQILGERDANFTSFRTLNSQIVSNMQLEINNLKDQISELQTQSINSARYNLNLKTNILKQQPGFDADINKYIVNLRQKNVDLTELLLQSQIREQNLKNELDDLKQFAHNMQTNPEPKLNSSKLKQTKKKKIMNKEIGKELEEELRKRLQKVTEIIQNLENDLDVHEEMNDKLQKSTNKLEIQSLTHQEKTQTQISSLQAENEDLRAQVTKLKNLTSSLHNRFLKAQSQATMYYESLKELKAINEKQRRKEDKTWK</sequence>
<protein>
    <submittedName>
        <fullName evidence="3">Hypothetical_protein</fullName>
    </submittedName>
</protein>
<evidence type="ECO:0000313" key="3">
    <source>
        <dbReference type="EMBL" id="CAL6106914.1"/>
    </source>
</evidence>
<comment type="caution">
    <text evidence="2">The sequence shown here is derived from an EMBL/GenBank/DDBJ whole genome shotgun (WGS) entry which is preliminary data.</text>
</comment>